<feature type="non-terminal residue" evidence="1">
    <location>
        <position position="1"/>
    </location>
</feature>
<dbReference type="EMBL" id="JYDL01002782">
    <property type="protein sequence ID" value="KRX11271.1"/>
    <property type="molecule type" value="Genomic_DNA"/>
</dbReference>
<dbReference type="AlphaFoldDB" id="A0A0V0R9U5"/>
<organism evidence="1 2">
    <name type="scientific">Trichinella nelsoni</name>
    <dbReference type="NCBI Taxonomy" id="6336"/>
    <lineage>
        <taxon>Eukaryota</taxon>
        <taxon>Metazoa</taxon>
        <taxon>Ecdysozoa</taxon>
        <taxon>Nematoda</taxon>
        <taxon>Enoplea</taxon>
        <taxon>Dorylaimia</taxon>
        <taxon>Trichinellida</taxon>
        <taxon>Trichinellidae</taxon>
        <taxon>Trichinella</taxon>
    </lineage>
</organism>
<sequence>LNHRTIGHRRVRRLHVYTRTSWSRVSTPDFVSL</sequence>
<gene>
    <name evidence="1" type="ORF">T07_2625</name>
</gene>
<feature type="non-terminal residue" evidence="1">
    <location>
        <position position="33"/>
    </location>
</feature>
<reference evidence="1 2" key="1">
    <citation type="submission" date="2015-01" db="EMBL/GenBank/DDBJ databases">
        <title>Evolution of Trichinella species and genotypes.</title>
        <authorList>
            <person name="Korhonen P.K."/>
            <person name="Edoardo P."/>
            <person name="Giuseppe L.R."/>
            <person name="Gasser R.B."/>
        </authorList>
    </citation>
    <scope>NUCLEOTIDE SEQUENCE [LARGE SCALE GENOMIC DNA]</scope>
    <source>
        <strain evidence="1">ISS37</strain>
    </source>
</reference>
<evidence type="ECO:0000313" key="2">
    <source>
        <dbReference type="Proteomes" id="UP000054630"/>
    </source>
</evidence>
<dbReference type="Proteomes" id="UP000054630">
    <property type="component" value="Unassembled WGS sequence"/>
</dbReference>
<keyword evidence="2" id="KW-1185">Reference proteome</keyword>
<dbReference type="OrthoDB" id="10552066at2759"/>
<protein>
    <submittedName>
        <fullName evidence="1">Uncharacterized protein</fullName>
    </submittedName>
</protein>
<name>A0A0V0R9U5_9BILA</name>
<proteinExistence type="predicted"/>
<accession>A0A0V0R9U5</accession>
<comment type="caution">
    <text evidence="1">The sequence shown here is derived from an EMBL/GenBank/DDBJ whole genome shotgun (WGS) entry which is preliminary data.</text>
</comment>
<evidence type="ECO:0000313" key="1">
    <source>
        <dbReference type="EMBL" id="KRX11271.1"/>
    </source>
</evidence>